<accession>T1DDZ7</accession>
<protein>
    <submittedName>
        <fullName evidence="3">DNA mismatch repair protein MutL</fullName>
    </submittedName>
</protein>
<dbReference type="EMBL" id="AUZY01000098">
    <property type="protein sequence ID" value="EQD79589.1"/>
    <property type="molecule type" value="Genomic_DNA"/>
</dbReference>
<dbReference type="InterPro" id="IPR014762">
    <property type="entry name" value="DNA_mismatch_repair_CS"/>
</dbReference>
<reference evidence="3" key="2">
    <citation type="journal article" date="2014" name="ISME J.">
        <title>Microbial stratification in low pH oxic and suboxic macroscopic growths along an acid mine drainage.</title>
        <authorList>
            <person name="Mendez-Garcia C."/>
            <person name="Mesa V."/>
            <person name="Sprenger R.R."/>
            <person name="Richter M."/>
            <person name="Diez M.S."/>
            <person name="Solano J."/>
            <person name="Bargiela R."/>
            <person name="Golyshina O.V."/>
            <person name="Manteca A."/>
            <person name="Ramos J.L."/>
            <person name="Gallego J.R."/>
            <person name="Llorente I."/>
            <person name="Martins Dos Santos V.A."/>
            <person name="Jensen O.N."/>
            <person name="Pelaez A.I."/>
            <person name="Sanchez J."/>
            <person name="Ferrer M."/>
        </authorList>
    </citation>
    <scope>NUCLEOTIDE SEQUENCE</scope>
</reference>
<dbReference type="Gene3D" id="3.30.565.10">
    <property type="entry name" value="Histidine kinase-like ATPase, C-terminal domain"/>
    <property type="match status" value="1"/>
</dbReference>
<reference evidence="3" key="1">
    <citation type="submission" date="2013-08" db="EMBL/GenBank/DDBJ databases">
        <authorList>
            <person name="Mendez C."/>
            <person name="Richter M."/>
            <person name="Ferrer M."/>
            <person name="Sanchez J."/>
        </authorList>
    </citation>
    <scope>NUCLEOTIDE SEQUENCE</scope>
</reference>
<dbReference type="InterPro" id="IPR038973">
    <property type="entry name" value="MutL/Mlh/Pms-like"/>
</dbReference>
<comment type="caution">
    <text evidence="3">The sequence shown here is derived from an EMBL/GenBank/DDBJ whole genome shotgun (WGS) entry which is preliminary data.</text>
</comment>
<evidence type="ECO:0000256" key="2">
    <source>
        <dbReference type="SAM" id="MobiDB-lite"/>
    </source>
</evidence>
<dbReference type="GO" id="GO:0140664">
    <property type="term" value="F:ATP-dependent DNA damage sensor activity"/>
    <property type="evidence" value="ECO:0007669"/>
    <property type="project" value="InterPro"/>
</dbReference>
<evidence type="ECO:0000256" key="1">
    <source>
        <dbReference type="ARBA" id="ARBA00006082"/>
    </source>
</evidence>
<dbReference type="GO" id="GO:0032300">
    <property type="term" value="C:mismatch repair complex"/>
    <property type="evidence" value="ECO:0007669"/>
    <property type="project" value="InterPro"/>
</dbReference>
<gene>
    <name evidence="3" type="ORF">B1B_00132</name>
</gene>
<sequence>REDLPKAFIRHATSKIYSYEDLFQTVSMGFRGEALAAIASVSTLNLTTKPEGNSAGSDYESVPGSDPVIRDWDGPRGTTIRISNL</sequence>
<dbReference type="AlphaFoldDB" id="T1DDZ7"/>
<dbReference type="PANTHER" id="PTHR10073:SF12">
    <property type="entry name" value="DNA MISMATCH REPAIR PROTEIN MLH1"/>
    <property type="match status" value="1"/>
</dbReference>
<feature type="non-terminal residue" evidence="3">
    <location>
        <position position="1"/>
    </location>
</feature>
<dbReference type="GO" id="GO:0006298">
    <property type="term" value="P:mismatch repair"/>
    <property type="evidence" value="ECO:0007669"/>
    <property type="project" value="InterPro"/>
</dbReference>
<name>T1DDZ7_9ZZZZ</name>
<dbReference type="PANTHER" id="PTHR10073">
    <property type="entry name" value="DNA MISMATCH REPAIR PROTEIN MLH, PMS, MUTL"/>
    <property type="match status" value="1"/>
</dbReference>
<organism evidence="3">
    <name type="scientific">mine drainage metagenome</name>
    <dbReference type="NCBI Taxonomy" id="410659"/>
    <lineage>
        <taxon>unclassified sequences</taxon>
        <taxon>metagenomes</taxon>
        <taxon>ecological metagenomes</taxon>
    </lineage>
</organism>
<proteinExistence type="inferred from homology"/>
<dbReference type="GO" id="GO:0016887">
    <property type="term" value="F:ATP hydrolysis activity"/>
    <property type="evidence" value="ECO:0007669"/>
    <property type="project" value="InterPro"/>
</dbReference>
<dbReference type="SUPFAM" id="SSF55874">
    <property type="entry name" value="ATPase domain of HSP90 chaperone/DNA topoisomerase II/histidine kinase"/>
    <property type="match status" value="1"/>
</dbReference>
<feature type="non-terminal residue" evidence="3">
    <location>
        <position position="85"/>
    </location>
</feature>
<evidence type="ECO:0000313" key="3">
    <source>
        <dbReference type="EMBL" id="EQD79589.1"/>
    </source>
</evidence>
<dbReference type="InterPro" id="IPR036890">
    <property type="entry name" value="HATPase_C_sf"/>
</dbReference>
<comment type="similarity">
    <text evidence="1">Belongs to the DNA mismatch repair MutL/HexB family.</text>
</comment>
<dbReference type="PROSITE" id="PS00058">
    <property type="entry name" value="DNA_MISMATCH_REPAIR_1"/>
    <property type="match status" value="1"/>
</dbReference>
<feature type="region of interest" description="Disordered" evidence="2">
    <location>
        <begin position="50"/>
        <end position="85"/>
    </location>
</feature>